<gene>
    <name evidence="2" type="ORF">EDD28_2746</name>
</gene>
<name>A0A3N2D1H9_9MICO</name>
<evidence type="ECO:0000313" key="3">
    <source>
        <dbReference type="Proteomes" id="UP000275356"/>
    </source>
</evidence>
<keyword evidence="1" id="KW-1133">Transmembrane helix</keyword>
<reference evidence="2 3" key="1">
    <citation type="submission" date="2018-11" db="EMBL/GenBank/DDBJ databases">
        <title>Sequencing the genomes of 1000 actinobacteria strains.</title>
        <authorList>
            <person name="Klenk H.-P."/>
        </authorList>
    </citation>
    <scope>NUCLEOTIDE SEQUENCE [LARGE SCALE GENOMIC DNA]</scope>
    <source>
        <strain evidence="2 3">DSM 13521</strain>
    </source>
</reference>
<dbReference type="AlphaFoldDB" id="A0A3N2D1H9"/>
<dbReference type="RefSeq" id="WP_123740311.1">
    <property type="nucleotide sequence ID" value="NZ_CALFQU010000051.1"/>
</dbReference>
<sequence length="102" mass="10885">MTGVPSITSARPSRTLDRATRSRRYMLTMGVRMACFALAIVVDGPWRWAFVVGAVVLPYFAVVLANVASSGGGPGIDEVVEARRIEAGVTVPEPLDDGGEHR</sequence>
<evidence type="ECO:0000313" key="2">
    <source>
        <dbReference type="EMBL" id="ROR93334.1"/>
    </source>
</evidence>
<dbReference type="EMBL" id="RKHQ01000002">
    <property type="protein sequence ID" value="ROR93334.1"/>
    <property type="molecule type" value="Genomic_DNA"/>
</dbReference>
<organism evidence="2 3">
    <name type="scientific">Salana multivorans</name>
    <dbReference type="NCBI Taxonomy" id="120377"/>
    <lineage>
        <taxon>Bacteria</taxon>
        <taxon>Bacillati</taxon>
        <taxon>Actinomycetota</taxon>
        <taxon>Actinomycetes</taxon>
        <taxon>Micrococcales</taxon>
        <taxon>Beutenbergiaceae</taxon>
        <taxon>Salana</taxon>
    </lineage>
</organism>
<keyword evidence="1" id="KW-0812">Transmembrane</keyword>
<evidence type="ECO:0008006" key="4">
    <source>
        <dbReference type="Google" id="ProtNLM"/>
    </source>
</evidence>
<proteinExistence type="predicted"/>
<comment type="caution">
    <text evidence="2">The sequence shown here is derived from an EMBL/GenBank/DDBJ whole genome shotgun (WGS) entry which is preliminary data.</text>
</comment>
<protein>
    <recommendedName>
        <fullName evidence="4">DUF3099 family protein</fullName>
    </recommendedName>
</protein>
<dbReference type="InterPro" id="IPR021449">
    <property type="entry name" value="DUF3099"/>
</dbReference>
<feature type="transmembrane region" description="Helical" evidence="1">
    <location>
        <begin position="48"/>
        <end position="68"/>
    </location>
</feature>
<keyword evidence="1" id="KW-0472">Membrane</keyword>
<keyword evidence="3" id="KW-1185">Reference proteome</keyword>
<evidence type="ECO:0000256" key="1">
    <source>
        <dbReference type="SAM" id="Phobius"/>
    </source>
</evidence>
<dbReference type="OrthoDB" id="4229919at2"/>
<dbReference type="Proteomes" id="UP000275356">
    <property type="component" value="Unassembled WGS sequence"/>
</dbReference>
<accession>A0A3N2D1H9</accession>
<dbReference type="Pfam" id="PF11298">
    <property type="entry name" value="DUF3099"/>
    <property type="match status" value="1"/>
</dbReference>
<feature type="transmembrane region" description="Helical" evidence="1">
    <location>
        <begin position="24"/>
        <end position="42"/>
    </location>
</feature>